<keyword evidence="3" id="KW-0479">Metal-binding</keyword>
<dbReference type="InterPro" id="IPR023214">
    <property type="entry name" value="HAD_sf"/>
</dbReference>
<reference evidence="5 6" key="1">
    <citation type="journal article" date="2013" name="Antonie Van Leeuwenhoek">
        <title>Dongia rigui sp. nov., isolated from freshwater of a large wetland in Korea.</title>
        <authorList>
            <person name="Baik K.S."/>
            <person name="Hwang Y.M."/>
            <person name="Choi J.S."/>
            <person name="Kwon J."/>
            <person name="Seong C.N."/>
        </authorList>
    </citation>
    <scope>NUCLEOTIDE SEQUENCE [LARGE SCALE GENOMIC DNA]</scope>
    <source>
        <strain evidence="5 6">04SU4-P</strain>
    </source>
</reference>
<dbReference type="CDD" id="cd07526">
    <property type="entry name" value="HAD_BPGM_like"/>
    <property type="match status" value="1"/>
</dbReference>
<evidence type="ECO:0000256" key="4">
    <source>
        <dbReference type="ARBA" id="ARBA00022842"/>
    </source>
</evidence>
<dbReference type="Pfam" id="PF00702">
    <property type="entry name" value="Hydrolase"/>
    <property type="match status" value="1"/>
</dbReference>
<evidence type="ECO:0000313" key="6">
    <source>
        <dbReference type="Proteomes" id="UP001271769"/>
    </source>
</evidence>
<dbReference type="SUPFAM" id="SSF56784">
    <property type="entry name" value="HAD-like"/>
    <property type="match status" value="1"/>
</dbReference>
<dbReference type="Gene3D" id="1.10.150.240">
    <property type="entry name" value="Putative phosphatase, domain 2"/>
    <property type="match status" value="1"/>
</dbReference>
<dbReference type="Gene3D" id="3.40.50.1000">
    <property type="entry name" value="HAD superfamily/HAD-like"/>
    <property type="match status" value="1"/>
</dbReference>
<dbReference type="EC" id="3.1.3.-" evidence="5"/>
<dbReference type="SFLD" id="SFLDS00003">
    <property type="entry name" value="Haloacid_Dehalogenase"/>
    <property type="match status" value="1"/>
</dbReference>
<sequence length="228" mass="24614">MAAFDLIIFDCDGVLIDSEVLACSAVHHQLRQHGISLDLAEVMQRFLGRSLAEVARHYEAALGRAMPEIFVTDLRRDIETAFSSGLEAMPHIEKLLQALEIPHCLASSSDLARIKFSLNLVGLSPYFESRIFTAGMVAHAKPAPDLFLLAAATMQREPRRCLVIEDSASGVTAGKAAGMSVWGFVGGSHYKDRDGAGHLLAAGADRVFTHMSEIEQALQFAQGAGHGQ</sequence>
<dbReference type="GO" id="GO:0016787">
    <property type="term" value="F:hydrolase activity"/>
    <property type="evidence" value="ECO:0007669"/>
    <property type="project" value="UniProtKB-KW"/>
</dbReference>
<protein>
    <submittedName>
        <fullName evidence="5">HAD family hydrolase</fullName>
        <ecNumber evidence="5">3.1.3.-</ecNumber>
    </submittedName>
</protein>
<keyword evidence="4" id="KW-0460">Magnesium</keyword>
<dbReference type="InterPro" id="IPR051600">
    <property type="entry name" value="Beta-PGM-like"/>
</dbReference>
<dbReference type="InterPro" id="IPR023198">
    <property type="entry name" value="PGP-like_dom2"/>
</dbReference>
<dbReference type="PANTHER" id="PTHR46193">
    <property type="entry name" value="6-PHOSPHOGLUCONATE PHOSPHATASE"/>
    <property type="match status" value="1"/>
</dbReference>
<evidence type="ECO:0000256" key="2">
    <source>
        <dbReference type="ARBA" id="ARBA00006171"/>
    </source>
</evidence>
<accession>A0ABU5E241</accession>
<dbReference type="InterPro" id="IPR036412">
    <property type="entry name" value="HAD-like_sf"/>
</dbReference>
<dbReference type="SFLD" id="SFLDG01129">
    <property type="entry name" value="C1.5:_HAD__Beta-PGM__Phosphata"/>
    <property type="match status" value="1"/>
</dbReference>
<evidence type="ECO:0000313" key="5">
    <source>
        <dbReference type="EMBL" id="MDY0873677.1"/>
    </source>
</evidence>
<evidence type="ECO:0000256" key="3">
    <source>
        <dbReference type="ARBA" id="ARBA00022723"/>
    </source>
</evidence>
<keyword evidence="6" id="KW-1185">Reference proteome</keyword>
<proteinExistence type="inferred from homology"/>
<keyword evidence="5" id="KW-0378">Hydrolase</keyword>
<comment type="similarity">
    <text evidence="2">Belongs to the HAD-like hydrolase superfamily. CbbY/CbbZ/Gph/YieH family.</text>
</comment>
<dbReference type="SFLD" id="SFLDG01135">
    <property type="entry name" value="C1.5.6:_HAD__Beta-PGM__Phospha"/>
    <property type="match status" value="1"/>
</dbReference>
<dbReference type="EMBL" id="JAXCLX010000003">
    <property type="protein sequence ID" value="MDY0873677.1"/>
    <property type="molecule type" value="Genomic_DNA"/>
</dbReference>
<comment type="caution">
    <text evidence="5">The sequence shown here is derived from an EMBL/GenBank/DDBJ whole genome shotgun (WGS) entry which is preliminary data.</text>
</comment>
<dbReference type="PANTHER" id="PTHR46193:SF10">
    <property type="entry name" value="6-PHOSPHOGLUCONATE PHOSPHATASE"/>
    <property type="match status" value="1"/>
</dbReference>
<comment type="cofactor">
    <cofactor evidence="1">
        <name>Mg(2+)</name>
        <dbReference type="ChEBI" id="CHEBI:18420"/>
    </cofactor>
</comment>
<organism evidence="5 6">
    <name type="scientific">Dongia rigui</name>
    <dbReference type="NCBI Taxonomy" id="940149"/>
    <lineage>
        <taxon>Bacteria</taxon>
        <taxon>Pseudomonadati</taxon>
        <taxon>Pseudomonadota</taxon>
        <taxon>Alphaproteobacteria</taxon>
        <taxon>Rhodospirillales</taxon>
        <taxon>Dongiaceae</taxon>
        <taxon>Dongia</taxon>
    </lineage>
</organism>
<dbReference type="NCBIfam" id="TIGR01509">
    <property type="entry name" value="HAD-SF-IA-v3"/>
    <property type="match status" value="1"/>
</dbReference>
<dbReference type="RefSeq" id="WP_320502151.1">
    <property type="nucleotide sequence ID" value="NZ_JAXCLX010000003.1"/>
</dbReference>
<dbReference type="InterPro" id="IPR006439">
    <property type="entry name" value="HAD-SF_hydro_IA"/>
</dbReference>
<dbReference type="Proteomes" id="UP001271769">
    <property type="component" value="Unassembled WGS sequence"/>
</dbReference>
<evidence type="ECO:0000256" key="1">
    <source>
        <dbReference type="ARBA" id="ARBA00001946"/>
    </source>
</evidence>
<name>A0ABU5E241_9PROT</name>
<gene>
    <name evidence="5" type="ORF">SMD31_17180</name>
</gene>